<dbReference type="GO" id="GO:0006284">
    <property type="term" value="P:base-excision repair"/>
    <property type="evidence" value="ECO:0007669"/>
    <property type="project" value="TreeGrafter"/>
</dbReference>
<organism evidence="9 10">
    <name type="scientific">Saccharolobus caldissimus</name>
    <dbReference type="NCBI Taxonomy" id="1702097"/>
    <lineage>
        <taxon>Archaea</taxon>
        <taxon>Thermoproteota</taxon>
        <taxon>Thermoprotei</taxon>
        <taxon>Sulfolobales</taxon>
        <taxon>Sulfolobaceae</taxon>
        <taxon>Saccharolobus</taxon>
    </lineage>
</organism>
<dbReference type="GO" id="GO:0003906">
    <property type="term" value="F:DNA-(apurinic or apyrimidinic site) endonuclease activity"/>
    <property type="evidence" value="ECO:0007669"/>
    <property type="project" value="TreeGrafter"/>
</dbReference>
<evidence type="ECO:0000256" key="1">
    <source>
        <dbReference type="ARBA" id="ARBA00001947"/>
    </source>
</evidence>
<dbReference type="Pfam" id="PF01261">
    <property type="entry name" value="AP_endonuc_2"/>
    <property type="match status" value="1"/>
</dbReference>
<feature type="domain" description="Xylose isomerase-like TIM barrel" evidence="8">
    <location>
        <begin position="46"/>
        <end position="284"/>
    </location>
</feature>
<protein>
    <submittedName>
        <fullName evidence="9">Endonuclease IV</fullName>
    </submittedName>
</protein>
<dbReference type="Gene3D" id="3.20.20.150">
    <property type="entry name" value="Divalent-metal-dependent TIM barrel enzymes"/>
    <property type="match status" value="1"/>
</dbReference>
<dbReference type="PANTHER" id="PTHR21445">
    <property type="entry name" value="ENDONUCLEASE IV ENDODEOXYRIBONUCLEASE IV"/>
    <property type="match status" value="1"/>
</dbReference>
<keyword evidence="7" id="KW-0234">DNA repair</keyword>
<dbReference type="CDD" id="cd00019">
    <property type="entry name" value="AP2Ec"/>
    <property type="match status" value="1"/>
</dbReference>
<proteinExistence type="inferred from homology"/>
<dbReference type="KEGG" id="scas:SACC_21920"/>
<reference evidence="9 10" key="1">
    <citation type="journal article" date="2022" name="Microbiol. Resour. Announc.">
        <title>Complete Genome Sequence of the Hyperthermophilic and Acidophilic Archaeon Saccharolobus caldissimus Strain HS-3T.</title>
        <authorList>
            <person name="Sakai H.D."/>
            <person name="Kurosawa N."/>
        </authorList>
    </citation>
    <scope>NUCLEOTIDE SEQUENCE [LARGE SCALE GENOMIC DNA]</scope>
    <source>
        <strain evidence="9 10">JCM32116</strain>
    </source>
</reference>
<gene>
    <name evidence="9" type="ORF">SACC_21920</name>
</gene>
<evidence type="ECO:0000256" key="3">
    <source>
        <dbReference type="ARBA" id="ARBA00022723"/>
    </source>
</evidence>
<keyword evidence="9" id="KW-0540">Nuclease</keyword>
<dbReference type="InterPro" id="IPR018246">
    <property type="entry name" value="AP_endonuc_F2_Zn_BS"/>
</dbReference>
<keyword evidence="10" id="KW-1185">Reference proteome</keyword>
<evidence type="ECO:0000256" key="2">
    <source>
        <dbReference type="ARBA" id="ARBA00005340"/>
    </source>
</evidence>
<accession>A0AAQ4CTP4</accession>
<dbReference type="GO" id="GO:0008270">
    <property type="term" value="F:zinc ion binding"/>
    <property type="evidence" value="ECO:0007669"/>
    <property type="project" value="InterPro"/>
</dbReference>
<dbReference type="EMBL" id="AP025226">
    <property type="protein sequence ID" value="BDB99175.1"/>
    <property type="molecule type" value="Genomic_DNA"/>
</dbReference>
<evidence type="ECO:0000256" key="6">
    <source>
        <dbReference type="ARBA" id="ARBA00022833"/>
    </source>
</evidence>
<comment type="similarity">
    <text evidence="2">Belongs to the AP endonuclease 2 family.</text>
</comment>
<keyword evidence="5" id="KW-0378">Hydrolase</keyword>
<evidence type="ECO:0000256" key="7">
    <source>
        <dbReference type="ARBA" id="ARBA00023204"/>
    </source>
</evidence>
<sequence>MEVEILLRDEFLKYVYDKISYMAKIYLGPAGVPHSAKRKTTIDGIKTVKELGLNAMEVEFVQGVRMNRETAEEAGQIAKELGIRLSVHAPYFINLCSEEQEKVEASKKRLLETADRAELLGADAIAIHVAFYGKMKPEECYQKVKAELGEVVDNARSMGIKNVKFGVETMAKDTAFGTLDEVISISKEINGVIPYIDWAHTFARQGGKIDYGEIIDRLVKELNLAHINSHFESLEIRKGKYVDEHRSIDYNTPPFEPLAREIIKRDISITLICESPELERDALKMKEVLLKVGYRFE</sequence>
<dbReference type="InterPro" id="IPR013022">
    <property type="entry name" value="Xyl_isomerase-like_TIM-brl"/>
</dbReference>
<dbReference type="GO" id="GO:0008081">
    <property type="term" value="F:phosphoric diester hydrolase activity"/>
    <property type="evidence" value="ECO:0007669"/>
    <property type="project" value="TreeGrafter"/>
</dbReference>
<evidence type="ECO:0000313" key="10">
    <source>
        <dbReference type="Proteomes" id="UP001319921"/>
    </source>
</evidence>
<keyword evidence="4" id="KW-0227">DNA damage</keyword>
<dbReference type="SMART" id="SM00518">
    <property type="entry name" value="AP2Ec"/>
    <property type="match status" value="1"/>
</dbReference>
<evidence type="ECO:0000259" key="8">
    <source>
        <dbReference type="Pfam" id="PF01261"/>
    </source>
</evidence>
<evidence type="ECO:0000313" key="9">
    <source>
        <dbReference type="EMBL" id="BDB99175.1"/>
    </source>
</evidence>
<dbReference type="AlphaFoldDB" id="A0AAQ4CTP4"/>
<dbReference type="GO" id="GO:0003677">
    <property type="term" value="F:DNA binding"/>
    <property type="evidence" value="ECO:0007669"/>
    <property type="project" value="InterPro"/>
</dbReference>
<keyword evidence="6" id="KW-0862">Zinc</keyword>
<dbReference type="PANTHER" id="PTHR21445:SF0">
    <property type="entry name" value="APURINIC-APYRIMIDINIC ENDONUCLEASE"/>
    <property type="match status" value="1"/>
</dbReference>
<dbReference type="PROSITE" id="PS00729">
    <property type="entry name" value="AP_NUCLEASE_F2_1"/>
    <property type="match status" value="1"/>
</dbReference>
<keyword evidence="9" id="KW-0255">Endonuclease</keyword>
<dbReference type="InterPro" id="IPR036237">
    <property type="entry name" value="Xyl_isomerase-like_sf"/>
</dbReference>
<evidence type="ECO:0000256" key="4">
    <source>
        <dbReference type="ARBA" id="ARBA00022763"/>
    </source>
</evidence>
<dbReference type="SUPFAM" id="SSF51658">
    <property type="entry name" value="Xylose isomerase-like"/>
    <property type="match status" value="1"/>
</dbReference>
<keyword evidence="3" id="KW-0479">Metal-binding</keyword>
<dbReference type="FunFam" id="3.20.20.150:FF:000017">
    <property type="entry name" value="Endonuclease IV related protein"/>
    <property type="match status" value="1"/>
</dbReference>
<dbReference type="Proteomes" id="UP001319921">
    <property type="component" value="Chromosome"/>
</dbReference>
<comment type="cofactor">
    <cofactor evidence="1">
        <name>Zn(2+)</name>
        <dbReference type="ChEBI" id="CHEBI:29105"/>
    </cofactor>
</comment>
<evidence type="ECO:0000256" key="5">
    <source>
        <dbReference type="ARBA" id="ARBA00022801"/>
    </source>
</evidence>
<name>A0AAQ4CTP4_9CREN</name>
<dbReference type="InterPro" id="IPR001719">
    <property type="entry name" value="AP_endonuc_2"/>
</dbReference>